<comment type="caution">
    <text evidence="2">The sequence shown here is derived from an EMBL/GenBank/DDBJ whole genome shotgun (WGS) entry which is preliminary data.</text>
</comment>
<dbReference type="Pfam" id="PF13338">
    <property type="entry name" value="AbiEi_4"/>
    <property type="match status" value="1"/>
</dbReference>
<evidence type="ECO:0000259" key="1">
    <source>
        <dbReference type="Pfam" id="PF13338"/>
    </source>
</evidence>
<sequence>MSTTKAASLKALTATRPTFRAMDAVQAGTPRAILSRLVREGKLTRLSRGVYAWVDRVSTEYDSLIEVSVRTPYAVFCLLTALQFHHLTTQSPTEVWLALPNKARIPRIDYPPIHVVRYSGASLAEGVETHQIQGQTIRVYCVAKTVADCFKFRNKIGIDIAIEALREAWQQQKVTMTELYHYGKICRVEKIMRPYLEFLA</sequence>
<accession>A0ABU6JJV1</accession>
<evidence type="ECO:0000313" key="3">
    <source>
        <dbReference type="Proteomes" id="UP001352263"/>
    </source>
</evidence>
<keyword evidence="3" id="KW-1185">Reference proteome</keyword>
<organism evidence="2 3">
    <name type="scientific">Noviherbaspirillum album</name>
    <dbReference type="NCBI Taxonomy" id="3080276"/>
    <lineage>
        <taxon>Bacteria</taxon>
        <taxon>Pseudomonadati</taxon>
        <taxon>Pseudomonadota</taxon>
        <taxon>Betaproteobacteria</taxon>
        <taxon>Burkholderiales</taxon>
        <taxon>Oxalobacteraceae</taxon>
        <taxon>Noviherbaspirillum</taxon>
    </lineage>
</organism>
<dbReference type="InterPro" id="IPR025159">
    <property type="entry name" value="AbiEi_N"/>
</dbReference>
<proteinExistence type="predicted"/>
<feature type="domain" description="AbiEi antitoxin N-terminal" evidence="1">
    <location>
        <begin position="16"/>
        <end position="52"/>
    </location>
</feature>
<dbReference type="Proteomes" id="UP001352263">
    <property type="component" value="Unassembled WGS sequence"/>
</dbReference>
<dbReference type="RefSeq" id="WP_326510297.1">
    <property type="nucleotide sequence ID" value="NZ_JAWIIV010000069.1"/>
</dbReference>
<reference evidence="2 3" key="1">
    <citation type="submission" date="2023-10" db="EMBL/GenBank/DDBJ databases">
        <title>Noviherbaspirillum sp. CPCC 100848 genome assembly.</title>
        <authorList>
            <person name="Li X.Y."/>
            <person name="Fang X.M."/>
        </authorList>
    </citation>
    <scope>NUCLEOTIDE SEQUENCE [LARGE SCALE GENOMIC DNA]</scope>
    <source>
        <strain evidence="2 3">CPCC 100848</strain>
    </source>
</reference>
<name>A0ABU6JJV1_9BURK</name>
<evidence type="ECO:0000313" key="2">
    <source>
        <dbReference type="EMBL" id="MEC4723693.1"/>
    </source>
</evidence>
<protein>
    <submittedName>
        <fullName evidence="2">Type IV toxin-antitoxin system AbiEi family antitoxin domain-containing protein</fullName>
    </submittedName>
</protein>
<dbReference type="EMBL" id="JAWIIV010000069">
    <property type="protein sequence ID" value="MEC4723693.1"/>
    <property type="molecule type" value="Genomic_DNA"/>
</dbReference>
<gene>
    <name evidence="2" type="ORF">RY831_31715</name>
</gene>